<feature type="domain" description="SH3" evidence="5">
    <location>
        <begin position="426"/>
        <end position="487"/>
    </location>
</feature>
<evidence type="ECO:0000313" key="6">
    <source>
        <dbReference type="EMBL" id="CAJ0938520.1"/>
    </source>
</evidence>
<sequence>MNPLQFPMDRPPGYPLYMRLKYFTPEYSYEKTSDFQSIRDRFQSGGRANTLPAYTKEREEELLPTSRICNVRCNPALQGVISVLENQTKPAIVSKPELPAKPNGSSFSLNIDMRKRGKTFYVSDSKRTESDGVCASSPQVYRHSMPNFADPPPPEIYQDVDSVLPPPAAITNIIKFSPPPPIAPKPMIKIINVPKDEWTEKVPPLKPLPPAESLGSPPSKPPRPLNVDLSTFFTGSLQQNGVSYKPVVLESTETEYEEPPSLAPMSEDVYDETYSPAESDANAYAVSDDVEYDAPDAVNPVPEAVRPATEVISPYESEGMACYEEILKVRESMYSSNFYDTEEANPVRSPETADGYTHKVSVDDDLSYSSTVSSSNKSSASEGYYSANFDTSTGLLGQKESKSKEVKMGKDEQVLRKKYKITGQEKMLYSSKIMEDFKHEKNALTVKKGDKVEVIQMNDCPPGKWLSRDVRGKYGFVPVASLQISDEIQALCGQNIFQIPADKDLYADIEVRRRDSGVNADTCRGSDSYSGNSDEHYDDISSTGQSFSSSGGKGKGFVQLFKKNKSKEDQAYSPVIPNLNRTTSHDSDEHYIYDLTDEHEREKEEKSPGWRGIFQKNKEQKVFERKFFGPTTGVKKFAKEEKIFREKFKYTGEINVINTATINDLAPLSPKDKLDLAVKPGEIVEVIDVTNEDQIICRNFAGKYGYLRIDCLNFKMEDHE</sequence>
<evidence type="ECO:0000256" key="2">
    <source>
        <dbReference type="ARBA" id="ARBA00022553"/>
    </source>
</evidence>
<dbReference type="Proteomes" id="UP001176940">
    <property type="component" value="Unassembled WGS sequence"/>
</dbReference>
<accession>A0ABN9LE12</accession>
<evidence type="ECO:0000259" key="5">
    <source>
        <dbReference type="PROSITE" id="PS50002"/>
    </source>
</evidence>
<evidence type="ECO:0000256" key="3">
    <source>
        <dbReference type="PROSITE-ProRule" id="PRU00192"/>
    </source>
</evidence>
<dbReference type="Gene3D" id="2.30.30.40">
    <property type="entry name" value="SH3 Domains"/>
    <property type="match status" value="2"/>
</dbReference>
<protein>
    <recommendedName>
        <fullName evidence="5">SH3 domain-containing protein</fullName>
    </recommendedName>
</protein>
<dbReference type="EMBL" id="CAUEEQ010014429">
    <property type="protein sequence ID" value="CAJ0938520.1"/>
    <property type="molecule type" value="Genomic_DNA"/>
</dbReference>
<reference evidence="6" key="1">
    <citation type="submission" date="2023-07" db="EMBL/GenBank/DDBJ databases">
        <authorList>
            <person name="Stuckert A."/>
        </authorList>
    </citation>
    <scope>NUCLEOTIDE SEQUENCE</scope>
</reference>
<evidence type="ECO:0000256" key="1">
    <source>
        <dbReference type="ARBA" id="ARBA00022443"/>
    </source>
</evidence>
<keyword evidence="2" id="KW-0597">Phosphoprotein</keyword>
<dbReference type="PANTHER" id="PTHR16830">
    <property type="entry name" value="SH2 CONTAINING ADAPTOR PRAM-1 RELATED"/>
    <property type="match status" value="1"/>
</dbReference>
<feature type="region of interest" description="Disordered" evidence="4">
    <location>
        <begin position="517"/>
        <end position="552"/>
    </location>
</feature>
<dbReference type="InterPro" id="IPR036028">
    <property type="entry name" value="SH3-like_dom_sf"/>
</dbReference>
<dbReference type="InterPro" id="IPR001452">
    <property type="entry name" value="SH3_domain"/>
</dbReference>
<organism evidence="6 7">
    <name type="scientific">Ranitomeya imitator</name>
    <name type="common">mimic poison frog</name>
    <dbReference type="NCBI Taxonomy" id="111125"/>
    <lineage>
        <taxon>Eukaryota</taxon>
        <taxon>Metazoa</taxon>
        <taxon>Chordata</taxon>
        <taxon>Craniata</taxon>
        <taxon>Vertebrata</taxon>
        <taxon>Euteleostomi</taxon>
        <taxon>Amphibia</taxon>
        <taxon>Batrachia</taxon>
        <taxon>Anura</taxon>
        <taxon>Neobatrachia</taxon>
        <taxon>Hyloidea</taxon>
        <taxon>Dendrobatidae</taxon>
        <taxon>Dendrobatinae</taxon>
        <taxon>Ranitomeya</taxon>
    </lineage>
</organism>
<dbReference type="InterPro" id="IPR043443">
    <property type="entry name" value="FYB1/2-like"/>
</dbReference>
<feature type="region of interest" description="Disordered" evidence="4">
    <location>
        <begin position="202"/>
        <end position="224"/>
    </location>
</feature>
<evidence type="ECO:0000313" key="7">
    <source>
        <dbReference type="Proteomes" id="UP001176940"/>
    </source>
</evidence>
<feature type="compositionally biased region" description="Low complexity" evidence="4">
    <location>
        <begin position="541"/>
        <end position="550"/>
    </location>
</feature>
<keyword evidence="7" id="KW-1185">Reference proteome</keyword>
<comment type="caution">
    <text evidence="6">The sequence shown here is derived from an EMBL/GenBank/DDBJ whole genome shotgun (WGS) entry which is preliminary data.</text>
</comment>
<dbReference type="InterPro" id="IPR029294">
    <property type="entry name" value="hSH3"/>
</dbReference>
<evidence type="ECO:0000256" key="4">
    <source>
        <dbReference type="SAM" id="MobiDB-lite"/>
    </source>
</evidence>
<gene>
    <name evidence="6" type="ORF">RIMI_LOCUS7571470</name>
</gene>
<dbReference type="PROSITE" id="PS50002">
    <property type="entry name" value="SH3"/>
    <property type="match status" value="1"/>
</dbReference>
<proteinExistence type="predicted"/>
<dbReference type="Pfam" id="PF14603">
    <property type="entry name" value="hSH3"/>
    <property type="match status" value="2"/>
</dbReference>
<dbReference type="SUPFAM" id="SSF50044">
    <property type="entry name" value="SH3-domain"/>
    <property type="match status" value="2"/>
</dbReference>
<dbReference type="PANTHER" id="PTHR16830:SF23">
    <property type="entry name" value="FYN BINDING PROTEIN 2"/>
    <property type="match status" value="1"/>
</dbReference>
<name>A0ABN9LE12_9NEOB</name>
<keyword evidence="1 3" id="KW-0728">SH3 domain</keyword>